<reference evidence="1 2" key="1">
    <citation type="submission" date="2022-05" db="EMBL/GenBank/DDBJ databases">
        <title>Genome Sequencing of Bee-Associated Microbes.</title>
        <authorList>
            <person name="Dunlap C."/>
        </authorList>
    </citation>
    <scope>NUCLEOTIDE SEQUENCE [LARGE SCALE GENOMIC DNA]</scope>
    <source>
        <strain evidence="1 2">NRRL BD-083</strain>
    </source>
</reference>
<organism evidence="1 2">
    <name type="scientific">Lysinibacillus xylanilyticus</name>
    <dbReference type="NCBI Taxonomy" id="582475"/>
    <lineage>
        <taxon>Bacteria</taxon>
        <taxon>Bacillati</taxon>
        <taxon>Bacillota</taxon>
        <taxon>Bacilli</taxon>
        <taxon>Bacillales</taxon>
        <taxon>Bacillaceae</taxon>
        <taxon>Lysinibacillus</taxon>
    </lineage>
</organism>
<dbReference type="Proteomes" id="UP001527052">
    <property type="component" value="Unassembled WGS sequence"/>
</dbReference>
<protein>
    <submittedName>
        <fullName evidence="1">Uncharacterized protein</fullName>
    </submittedName>
</protein>
<evidence type="ECO:0000313" key="1">
    <source>
        <dbReference type="EMBL" id="MCY9549346.1"/>
    </source>
</evidence>
<evidence type="ECO:0000313" key="2">
    <source>
        <dbReference type="Proteomes" id="UP001527052"/>
    </source>
</evidence>
<gene>
    <name evidence="1" type="ORF">M5W82_20910</name>
</gene>
<name>A0ABT4EYJ2_9BACI</name>
<dbReference type="EMBL" id="JAMDLZ010000042">
    <property type="protein sequence ID" value="MCY9549346.1"/>
    <property type="molecule type" value="Genomic_DNA"/>
</dbReference>
<accession>A0ABT4EYJ2</accession>
<sequence>MFCVIQKIQKKKPDEYGFPKELLVDMDVYTVDGEEIAVYAHHFGEERFERPILDAYKISIHHSYRENGKVKKKQWAICTMSYYDIVEYCFEDKVVKPVLDAKIAEMSIKRSRFFRMVYDKLNPLEDAIKAEYEQTEEYKIRKEHQAILTT</sequence>
<dbReference type="RefSeq" id="WP_268639316.1">
    <property type="nucleotide sequence ID" value="NZ_JAMDLZ010000042.1"/>
</dbReference>
<proteinExistence type="predicted"/>
<keyword evidence="2" id="KW-1185">Reference proteome</keyword>
<comment type="caution">
    <text evidence="1">The sequence shown here is derived from an EMBL/GenBank/DDBJ whole genome shotgun (WGS) entry which is preliminary data.</text>
</comment>